<evidence type="ECO:0000313" key="2">
    <source>
        <dbReference type="EMBL" id="MDB8687906.1"/>
    </source>
</evidence>
<dbReference type="InterPro" id="IPR022291">
    <property type="entry name" value="Bacteriocin_synth_cyclodeHase"/>
</dbReference>
<dbReference type="NCBIfam" id="TIGR03604">
    <property type="entry name" value="TOMM_cyclo_SagD"/>
    <property type="match status" value="1"/>
</dbReference>
<reference evidence="2" key="1">
    <citation type="submission" date="2023-01" db="EMBL/GenBank/DDBJ databases">
        <title>Human gut microbiome strain richness.</title>
        <authorList>
            <person name="Chen-Liaw A."/>
        </authorList>
    </citation>
    <scope>NUCLEOTIDE SEQUENCE</scope>
    <source>
        <strain evidence="2">RTP21484st1_H11_RTP21484_190118</strain>
    </source>
</reference>
<dbReference type="EMBL" id="JAQMLA010000054">
    <property type="protein sequence ID" value="MDB8687906.1"/>
    <property type="molecule type" value="Genomic_DNA"/>
</dbReference>
<name>A0AAW6DMF0_MEDGN</name>
<sequence length="634" mass="73536">MLVKKIYVYAEETEYNNLKQWFDLIEIVRVDKETLSNIEMRSLLIIFCKGLNLDFFNEVEKSISKSQKYIFIWNVFNYIFVSKIRCKSEKGCINCLFNRWITTKKDSKELLSLSKVKNASSMYEIPTICYLHITKFILECINTNTTKTLVIEKNKMNISRKEVLPVPTCKYCGNLKKDSIENAYKDIKLLKDSKQKKFRKYSLKELLPDLLEMYVDEEVGIINFLLDDIEAPFAVSVANLPSLLGKDEVGVGRTSDYSISRAVAILEALERYCGLEPRGKTAFIERSYNELDHSIAINPVKLGLHTEEQYDDKYCAFEKFNPDEKMKWVYGISATDFSIKLVPEKIAYYGLRLRDQEYHNFVYEISNGCAVGGTLKEASLSGLMEVIERDAFLNTWYNEIPLYEIDFDEITDNKVHLMKNQFEYLFPYELHVFDMRIDIDIPIVLLVAKKKDTDAKNIMNIMCAAGISLSWAGAITNALHELCDIYPALNKKFMQRIAELEKMSNNFSLVKTMEDHSLLYGLPSMEKYFSFLLCQNNKKRKVEPTMFHGINSLNEIFGMLTENLKSKGLETIIINQTSEELEKSYLYCVKVLVPGMLPMTFGHINRRVENLDRIHEIGQQYGRGKYRIVPHPFP</sequence>
<evidence type="ECO:0000259" key="1">
    <source>
        <dbReference type="PROSITE" id="PS51664"/>
    </source>
</evidence>
<dbReference type="Gene3D" id="3.30.160.660">
    <property type="match status" value="1"/>
</dbReference>
<accession>A0AAW6DMF0</accession>
<organism evidence="2 3">
    <name type="scientific">Mediterraneibacter gnavus</name>
    <name type="common">Ruminococcus gnavus</name>
    <dbReference type="NCBI Taxonomy" id="33038"/>
    <lineage>
        <taxon>Bacteria</taxon>
        <taxon>Bacillati</taxon>
        <taxon>Bacillota</taxon>
        <taxon>Clostridia</taxon>
        <taxon>Lachnospirales</taxon>
        <taxon>Lachnospiraceae</taxon>
        <taxon>Mediterraneibacter</taxon>
    </lineage>
</organism>
<dbReference type="InterPro" id="IPR027624">
    <property type="entry name" value="TOMM_cyclo_SagD"/>
</dbReference>
<dbReference type="RefSeq" id="WP_272108069.1">
    <property type="nucleotide sequence ID" value="NZ_JAQMLA010000054.1"/>
</dbReference>
<dbReference type="InterPro" id="IPR003776">
    <property type="entry name" value="YcaO-like_dom"/>
</dbReference>
<gene>
    <name evidence="2" type="ORF">PNW85_14750</name>
</gene>
<dbReference type="Gene3D" id="3.30.1330.230">
    <property type="match status" value="1"/>
</dbReference>
<comment type="caution">
    <text evidence="2">The sequence shown here is derived from an EMBL/GenBank/DDBJ whole genome shotgun (WGS) entry which is preliminary data.</text>
</comment>
<dbReference type="NCBIfam" id="TIGR03882">
    <property type="entry name" value="cyclo_dehyd_2"/>
    <property type="match status" value="1"/>
</dbReference>
<dbReference type="Gene3D" id="3.30.40.250">
    <property type="match status" value="1"/>
</dbReference>
<dbReference type="PANTHER" id="PTHR37809:SF1">
    <property type="entry name" value="RIBOSOMAL PROTEIN S12 METHYLTHIOTRANSFERASE ACCESSORY FACTOR YCAO"/>
    <property type="match status" value="1"/>
</dbReference>
<proteinExistence type="predicted"/>
<feature type="domain" description="YcaO" evidence="1">
    <location>
        <begin position="250"/>
        <end position="634"/>
    </location>
</feature>
<evidence type="ECO:0000313" key="3">
    <source>
        <dbReference type="Proteomes" id="UP001212160"/>
    </source>
</evidence>
<dbReference type="PROSITE" id="PS51664">
    <property type="entry name" value="YCAO"/>
    <property type="match status" value="1"/>
</dbReference>
<dbReference type="PANTHER" id="PTHR37809">
    <property type="entry name" value="RIBOSOMAL PROTEIN S12 METHYLTHIOTRANSFERASE ACCESSORY FACTOR YCAO"/>
    <property type="match status" value="1"/>
</dbReference>
<protein>
    <submittedName>
        <fullName evidence="2">TOMM leader peptide-binding protein</fullName>
    </submittedName>
</protein>
<dbReference type="Pfam" id="PF02624">
    <property type="entry name" value="YcaO"/>
    <property type="match status" value="1"/>
</dbReference>
<dbReference type="AlphaFoldDB" id="A0AAW6DMF0"/>
<dbReference type="Proteomes" id="UP001212160">
    <property type="component" value="Unassembled WGS sequence"/>
</dbReference>